<dbReference type="AlphaFoldDB" id="A0A1I4V7L8"/>
<dbReference type="RefSeq" id="WP_101291192.1">
    <property type="nucleotide sequence ID" value="NZ_FOUQ01000010.1"/>
</dbReference>
<protein>
    <submittedName>
        <fullName evidence="1">Uncharacterized protein</fullName>
    </submittedName>
</protein>
<keyword evidence="2" id="KW-1185">Reference proteome</keyword>
<dbReference type="OrthoDB" id="361944at2"/>
<dbReference type="Pfam" id="PF14384">
    <property type="entry name" value="BrnA_antitoxin"/>
    <property type="match status" value="1"/>
</dbReference>
<gene>
    <name evidence="1" type="ORF">CXZ10_20255</name>
</gene>
<name>A0A1I4V7L8_9HYPH</name>
<evidence type="ECO:0000313" key="2">
    <source>
        <dbReference type="Proteomes" id="UP000233491"/>
    </source>
</evidence>
<reference evidence="1 2" key="1">
    <citation type="submission" date="2017-12" db="EMBL/GenBank/DDBJ databases">
        <title>Anaerobic carbon monoxide metabolism by Pleomorphomonas carboxyditropha sp. nov., a new mesophilic hydrogenogenic carboxidotroph.</title>
        <authorList>
            <person name="Esquivel-Elizondo S."/>
            <person name="Krajmalnik-Brown R."/>
        </authorList>
    </citation>
    <scope>NUCLEOTIDE SEQUENCE [LARGE SCALE GENOMIC DNA]</scope>
    <source>
        <strain evidence="1 2">R5-392</strain>
    </source>
</reference>
<dbReference type="EMBL" id="PJNW01000019">
    <property type="protein sequence ID" value="PKR87381.1"/>
    <property type="molecule type" value="Genomic_DNA"/>
</dbReference>
<comment type="caution">
    <text evidence="1">The sequence shown here is derived from an EMBL/GenBank/DDBJ whole genome shotgun (WGS) entry which is preliminary data.</text>
</comment>
<dbReference type="InterPro" id="IPR025528">
    <property type="entry name" value="BrnA_antitoxin"/>
</dbReference>
<evidence type="ECO:0000313" key="1">
    <source>
        <dbReference type="EMBL" id="PKR87381.1"/>
    </source>
</evidence>
<accession>A0A1I4V7L8</accession>
<sequence length="97" mass="10954">MTKRPEKFESAWVDPDDAPEWSDDAFARAEVAVGGEVVKPAEGTLTRRRGRPKLDAPKRQISVRLDADVLQGLRGLGAGWQGEMNRALREWLERRRA</sequence>
<dbReference type="Proteomes" id="UP000233491">
    <property type="component" value="Unassembled WGS sequence"/>
</dbReference>
<proteinExistence type="predicted"/>
<organism evidence="1 2">
    <name type="scientific">Pleomorphomonas diazotrophica</name>
    <dbReference type="NCBI Taxonomy" id="1166257"/>
    <lineage>
        <taxon>Bacteria</taxon>
        <taxon>Pseudomonadati</taxon>
        <taxon>Pseudomonadota</taxon>
        <taxon>Alphaproteobacteria</taxon>
        <taxon>Hyphomicrobiales</taxon>
        <taxon>Pleomorphomonadaceae</taxon>
        <taxon>Pleomorphomonas</taxon>
    </lineage>
</organism>